<reference evidence="1 2" key="1">
    <citation type="submission" date="2019-05" db="EMBL/GenBank/DDBJ databases">
        <title>Draft genome sequence of Nonomuraea zeae DSM 100528.</title>
        <authorList>
            <person name="Saricaoglu S."/>
            <person name="Isik K."/>
        </authorList>
    </citation>
    <scope>NUCLEOTIDE SEQUENCE [LARGE SCALE GENOMIC DNA]</scope>
    <source>
        <strain evidence="1 2">DSM 100528</strain>
    </source>
</reference>
<dbReference type="AlphaFoldDB" id="A0A5S4FB72"/>
<dbReference type="Gene3D" id="2.60.120.10">
    <property type="entry name" value="Jelly Rolls"/>
    <property type="match status" value="1"/>
</dbReference>
<dbReference type="EMBL" id="VCKX01000403">
    <property type="protein sequence ID" value="TMR14835.1"/>
    <property type="molecule type" value="Genomic_DNA"/>
</dbReference>
<evidence type="ECO:0000313" key="2">
    <source>
        <dbReference type="Proteomes" id="UP000306628"/>
    </source>
</evidence>
<comment type="caution">
    <text evidence="1">The sequence shown here is derived from an EMBL/GenBank/DDBJ whole genome shotgun (WGS) entry which is preliminary data.</text>
</comment>
<organism evidence="1 2">
    <name type="scientific">Nonomuraea zeae</name>
    <dbReference type="NCBI Taxonomy" id="1642303"/>
    <lineage>
        <taxon>Bacteria</taxon>
        <taxon>Bacillati</taxon>
        <taxon>Actinomycetota</taxon>
        <taxon>Actinomycetes</taxon>
        <taxon>Streptosporangiales</taxon>
        <taxon>Streptosporangiaceae</taxon>
        <taxon>Nonomuraea</taxon>
    </lineage>
</organism>
<sequence>MTPAPIDLFASSIHLHQDGKIHAGRRTSDTGQDGWQLTAFHAKTAADVHAGHGEVHPHAETIVSCLIGKIRLYLHPERPGQQEEEIRLPAGTAAIVPRGRRHRIELDIPSNILTVTLPPGSRLKQRPEA</sequence>
<dbReference type="OrthoDB" id="512358at2"/>
<dbReference type="Proteomes" id="UP000306628">
    <property type="component" value="Unassembled WGS sequence"/>
</dbReference>
<protein>
    <submittedName>
        <fullName evidence="1">Cupin</fullName>
    </submittedName>
</protein>
<name>A0A5S4FB72_9ACTN</name>
<evidence type="ECO:0000313" key="1">
    <source>
        <dbReference type="EMBL" id="TMR14835.1"/>
    </source>
</evidence>
<accession>A0A5S4FB72</accession>
<dbReference type="SUPFAM" id="SSF51182">
    <property type="entry name" value="RmlC-like cupins"/>
    <property type="match status" value="1"/>
</dbReference>
<proteinExistence type="predicted"/>
<keyword evidence="2" id="KW-1185">Reference proteome</keyword>
<dbReference type="RefSeq" id="WP_138698104.1">
    <property type="nucleotide sequence ID" value="NZ_JBHSAZ010000055.1"/>
</dbReference>
<gene>
    <name evidence="1" type="ORF">ETD85_56585</name>
</gene>
<dbReference type="InterPro" id="IPR014710">
    <property type="entry name" value="RmlC-like_jellyroll"/>
</dbReference>
<dbReference type="InterPro" id="IPR011051">
    <property type="entry name" value="RmlC_Cupin_sf"/>
</dbReference>